<organism evidence="1 2">
    <name type="scientific">Caerostris extrusa</name>
    <name type="common">Bark spider</name>
    <name type="synonym">Caerostris bankana</name>
    <dbReference type="NCBI Taxonomy" id="172846"/>
    <lineage>
        <taxon>Eukaryota</taxon>
        <taxon>Metazoa</taxon>
        <taxon>Ecdysozoa</taxon>
        <taxon>Arthropoda</taxon>
        <taxon>Chelicerata</taxon>
        <taxon>Arachnida</taxon>
        <taxon>Araneae</taxon>
        <taxon>Araneomorphae</taxon>
        <taxon>Entelegynae</taxon>
        <taxon>Araneoidea</taxon>
        <taxon>Araneidae</taxon>
        <taxon>Caerostris</taxon>
    </lineage>
</organism>
<accession>A0AAV4U0H5</accession>
<protein>
    <recommendedName>
        <fullName evidence="3">Ycf15</fullName>
    </recommendedName>
</protein>
<keyword evidence="2" id="KW-1185">Reference proteome</keyword>
<gene>
    <name evidence="1" type="ORF">CEXT_813491</name>
</gene>
<evidence type="ECO:0008006" key="3">
    <source>
        <dbReference type="Google" id="ProtNLM"/>
    </source>
</evidence>
<evidence type="ECO:0000313" key="1">
    <source>
        <dbReference type="EMBL" id="GIY51274.1"/>
    </source>
</evidence>
<reference evidence="1 2" key="1">
    <citation type="submission" date="2021-06" db="EMBL/GenBank/DDBJ databases">
        <title>Caerostris extrusa draft genome.</title>
        <authorList>
            <person name="Kono N."/>
            <person name="Arakawa K."/>
        </authorList>
    </citation>
    <scope>NUCLEOTIDE SEQUENCE [LARGE SCALE GENOMIC DNA]</scope>
</reference>
<proteinExistence type="predicted"/>
<sequence length="100" mass="12073">MLTENSLEFVSHKKSFEKREKGNVATRCCFLSYKPSRPISNKEALFLHTWETQTSTSWIPFSVHQLYQIKLSDRWRLFQLTVQFRQTKILNKREKVNNRH</sequence>
<dbReference type="EMBL" id="BPLR01012086">
    <property type="protein sequence ID" value="GIY51274.1"/>
    <property type="molecule type" value="Genomic_DNA"/>
</dbReference>
<evidence type="ECO:0000313" key="2">
    <source>
        <dbReference type="Proteomes" id="UP001054945"/>
    </source>
</evidence>
<name>A0AAV4U0H5_CAEEX</name>
<comment type="caution">
    <text evidence="1">The sequence shown here is derived from an EMBL/GenBank/DDBJ whole genome shotgun (WGS) entry which is preliminary data.</text>
</comment>
<dbReference type="AlphaFoldDB" id="A0AAV4U0H5"/>
<dbReference type="Proteomes" id="UP001054945">
    <property type="component" value="Unassembled WGS sequence"/>
</dbReference>